<protein>
    <submittedName>
        <fullName evidence="2">Uncharacterized protein</fullName>
    </submittedName>
</protein>
<evidence type="ECO:0000256" key="1">
    <source>
        <dbReference type="SAM" id="Phobius"/>
    </source>
</evidence>
<keyword evidence="1" id="KW-0472">Membrane</keyword>
<keyword evidence="1" id="KW-0812">Transmembrane</keyword>
<dbReference type="Proteomes" id="UP001054252">
    <property type="component" value="Unassembled WGS sequence"/>
</dbReference>
<feature type="transmembrane region" description="Helical" evidence="1">
    <location>
        <begin position="12"/>
        <end position="40"/>
    </location>
</feature>
<sequence>MDAYSERLAYQLIAICFLPWCQMDLPILPFCLSSFLLSFYGLNSDGK</sequence>
<name>A0AAV5ISG7_9ROSI</name>
<accession>A0AAV5ISG7</accession>
<dbReference type="AlphaFoldDB" id="A0AAV5ISG7"/>
<evidence type="ECO:0000313" key="3">
    <source>
        <dbReference type="Proteomes" id="UP001054252"/>
    </source>
</evidence>
<organism evidence="2 3">
    <name type="scientific">Rubroshorea leprosula</name>
    <dbReference type="NCBI Taxonomy" id="152421"/>
    <lineage>
        <taxon>Eukaryota</taxon>
        <taxon>Viridiplantae</taxon>
        <taxon>Streptophyta</taxon>
        <taxon>Embryophyta</taxon>
        <taxon>Tracheophyta</taxon>
        <taxon>Spermatophyta</taxon>
        <taxon>Magnoliopsida</taxon>
        <taxon>eudicotyledons</taxon>
        <taxon>Gunneridae</taxon>
        <taxon>Pentapetalae</taxon>
        <taxon>rosids</taxon>
        <taxon>malvids</taxon>
        <taxon>Malvales</taxon>
        <taxon>Dipterocarpaceae</taxon>
        <taxon>Rubroshorea</taxon>
    </lineage>
</organism>
<keyword evidence="3" id="KW-1185">Reference proteome</keyword>
<reference evidence="2 3" key="1">
    <citation type="journal article" date="2021" name="Commun. Biol.">
        <title>The genome of Shorea leprosula (Dipterocarpaceae) highlights the ecological relevance of drought in aseasonal tropical rainforests.</title>
        <authorList>
            <person name="Ng K.K.S."/>
            <person name="Kobayashi M.J."/>
            <person name="Fawcett J.A."/>
            <person name="Hatakeyama M."/>
            <person name="Paape T."/>
            <person name="Ng C.H."/>
            <person name="Ang C.C."/>
            <person name="Tnah L.H."/>
            <person name="Lee C.T."/>
            <person name="Nishiyama T."/>
            <person name="Sese J."/>
            <person name="O'Brien M.J."/>
            <person name="Copetti D."/>
            <person name="Mohd Noor M.I."/>
            <person name="Ong R.C."/>
            <person name="Putra M."/>
            <person name="Sireger I.Z."/>
            <person name="Indrioko S."/>
            <person name="Kosugi Y."/>
            <person name="Izuno A."/>
            <person name="Isagi Y."/>
            <person name="Lee S.L."/>
            <person name="Shimizu K.K."/>
        </authorList>
    </citation>
    <scope>NUCLEOTIDE SEQUENCE [LARGE SCALE GENOMIC DNA]</scope>
    <source>
        <strain evidence="2">214</strain>
    </source>
</reference>
<gene>
    <name evidence="2" type="ORF">SLEP1_g16929</name>
</gene>
<keyword evidence="1" id="KW-1133">Transmembrane helix</keyword>
<evidence type="ECO:0000313" key="2">
    <source>
        <dbReference type="EMBL" id="GKV04822.1"/>
    </source>
</evidence>
<proteinExistence type="predicted"/>
<comment type="caution">
    <text evidence="2">The sequence shown here is derived from an EMBL/GenBank/DDBJ whole genome shotgun (WGS) entry which is preliminary data.</text>
</comment>
<dbReference type="EMBL" id="BPVZ01000022">
    <property type="protein sequence ID" value="GKV04822.1"/>
    <property type="molecule type" value="Genomic_DNA"/>
</dbReference>